<comment type="caution">
    <text evidence="1">The sequence shown here is derived from an EMBL/GenBank/DDBJ whole genome shotgun (WGS) entry which is preliminary data.</text>
</comment>
<accession>A0A2S9RP79</accession>
<dbReference type="RefSeq" id="WP_146115143.1">
    <property type="nucleotide sequence ID" value="NZ_CP135761.1"/>
</dbReference>
<sequence>MEHFRLSSIYGLFCISISTLCKKIYEIISTAILIFSIQTKTGHKKVPILLKELNIPLPNLYEIIAPSNLFASRLGEKRSSK</sequence>
<name>A0A2S9RP79_HAEIF</name>
<organism evidence="1 2">
    <name type="scientific">Haemophilus influenzae</name>
    <dbReference type="NCBI Taxonomy" id="727"/>
    <lineage>
        <taxon>Bacteria</taxon>
        <taxon>Pseudomonadati</taxon>
        <taxon>Pseudomonadota</taxon>
        <taxon>Gammaproteobacteria</taxon>
        <taxon>Pasteurellales</taxon>
        <taxon>Pasteurellaceae</taxon>
        <taxon>Haemophilus</taxon>
    </lineage>
</organism>
<evidence type="ECO:0000313" key="2">
    <source>
        <dbReference type="Proteomes" id="UP000238532"/>
    </source>
</evidence>
<protein>
    <submittedName>
        <fullName evidence="1">Uncharacterized protein</fullName>
    </submittedName>
</protein>
<gene>
    <name evidence="1" type="ORF">BV102_00846</name>
</gene>
<reference evidence="1 2" key="1">
    <citation type="submission" date="2017-04" db="EMBL/GenBank/DDBJ databases">
        <title>Haemophilus influenzae in COPD genome sequencing project.</title>
        <authorList>
            <person name="Murphy T.F."/>
            <person name="Kong Y."/>
            <person name="Nadendla S."/>
            <person name="Tettelin H."/>
            <person name="Pettigrew M."/>
        </authorList>
    </citation>
    <scope>NUCLEOTIDE SEQUENCE [LARGE SCALE GENOMIC DNA]</scope>
    <source>
        <strain evidence="1 2">56P127H1</strain>
    </source>
</reference>
<proteinExistence type="predicted"/>
<dbReference type="AlphaFoldDB" id="A0A2S9RP79"/>
<dbReference type="EMBL" id="NEBY01000249">
    <property type="protein sequence ID" value="PRJ59758.1"/>
    <property type="molecule type" value="Genomic_DNA"/>
</dbReference>
<evidence type="ECO:0000313" key="1">
    <source>
        <dbReference type="EMBL" id="PRJ59758.1"/>
    </source>
</evidence>
<dbReference type="Proteomes" id="UP000238532">
    <property type="component" value="Unassembled WGS sequence"/>
</dbReference>